<accession>A0A6I3KIY3</accession>
<protein>
    <submittedName>
        <fullName evidence="2">Uncharacterized protein</fullName>
    </submittedName>
</protein>
<feature type="compositionally biased region" description="Basic and acidic residues" evidence="1">
    <location>
        <begin position="17"/>
        <end position="26"/>
    </location>
</feature>
<dbReference type="AlphaFoldDB" id="A0A6I3KIY3"/>
<reference evidence="2 3" key="1">
    <citation type="submission" date="2019-11" db="EMBL/GenBank/DDBJ databases">
        <title>Identification of a novel strain.</title>
        <authorList>
            <person name="Xu Q."/>
            <person name="Wang G."/>
        </authorList>
    </citation>
    <scope>NUCLEOTIDE SEQUENCE [LARGE SCALE GENOMIC DNA]</scope>
    <source>
        <strain evidence="3">xq</strain>
    </source>
</reference>
<keyword evidence="3" id="KW-1185">Reference proteome</keyword>
<organism evidence="2 3">
    <name type="scientific">Hyphomicrobium album</name>
    <dbReference type="NCBI Taxonomy" id="2665159"/>
    <lineage>
        <taxon>Bacteria</taxon>
        <taxon>Pseudomonadati</taxon>
        <taxon>Pseudomonadota</taxon>
        <taxon>Alphaproteobacteria</taxon>
        <taxon>Hyphomicrobiales</taxon>
        <taxon>Hyphomicrobiaceae</taxon>
        <taxon>Hyphomicrobium</taxon>
    </lineage>
</organism>
<proteinExistence type="predicted"/>
<evidence type="ECO:0000313" key="3">
    <source>
        <dbReference type="Proteomes" id="UP000440694"/>
    </source>
</evidence>
<dbReference type="EMBL" id="WMBQ01000001">
    <property type="protein sequence ID" value="MTD94368.1"/>
    <property type="molecule type" value="Genomic_DNA"/>
</dbReference>
<feature type="region of interest" description="Disordered" evidence="1">
    <location>
        <begin position="64"/>
        <end position="88"/>
    </location>
</feature>
<gene>
    <name evidence="2" type="ORF">GIW81_08480</name>
</gene>
<name>A0A6I3KIY3_9HYPH</name>
<evidence type="ECO:0000313" key="2">
    <source>
        <dbReference type="EMBL" id="MTD94368.1"/>
    </source>
</evidence>
<sequence>MSSEAKSQGPKPTHIAYEVRDPEHNSREPLISRIGAVWPHKDGEGYDVILNSNPVNGRVMLRTARDRLEDAKSGERPADRRDRDERGR</sequence>
<comment type="caution">
    <text evidence="2">The sequence shown here is derived from an EMBL/GenBank/DDBJ whole genome shotgun (WGS) entry which is preliminary data.</text>
</comment>
<feature type="region of interest" description="Disordered" evidence="1">
    <location>
        <begin position="1"/>
        <end position="26"/>
    </location>
</feature>
<dbReference type="RefSeq" id="WP_154738801.1">
    <property type="nucleotide sequence ID" value="NZ_WMBQ01000001.1"/>
</dbReference>
<evidence type="ECO:0000256" key="1">
    <source>
        <dbReference type="SAM" id="MobiDB-lite"/>
    </source>
</evidence>
<dbReference type="Proteomes" id="UP000440694">
    <property type="component" value="Unassembled WGS sequence"/>
</dbReference>